<dbReference type="InterPro" id="IPR029787">
    <property type="entry name" value="Nucleotide_cyclase"/>
</dbReference>
<comment type="subcellular location">
    <subcellularLocation>
        <location evidence="1">Cell membrane</location>
        <topology evidence="1">Multi-pass membrane protein</topology>
    </subcellularLocation>
</comment>
<dbReference type="InterPro" id="IPR000160">
    <property type="entry name" value="GGDEF_dom"/>
</dbReference>
<keyword evidence="2" id="KW-1003">Cell membrane</keyword>
<dbReference type="Pfam" id="PF02743">
    <property type="entry name" value="dCache_1"/>
    <property type="match status" value="1"/>
</dbReference>
<organism evidence="10 11">
    <name type="scientific">Blastochloris sulfoviridis</name>
    <dbReference type="NCBI Taxonomy" id="50712"/>
    <lineage>
        <taxon>Bacteria</taxon>
        <taxon>Pseudomonadati</taxon>
        <taxon>Pseudomonadota</taxon>
        <taxon>Alphaproteobacteria</taxon>
        <taxon>Hyphomicrobiales</taxon>
        <taxon>Blastochloridaceae</taxon>
        <taxon>Blastochloris</taxon>
    </lineage>
</organism>
<dbReference type="GO" id="GO:0003824">
    <property type="term" value="F:catalytic activity"/>
    <property type="evidence" value="ECO:0007669"/>
    <property type="project" value="UniProtKB-ARBA"/>
</dbReference>
<dbReference type="Gene3D" id="3.20.20.450">
    <property type="entry name" value="EAL domain"/>
    <property type="match status" value="1"/>
</dbReference>
<dbReference type="CDD" id="cd12914">
    <property type="entry name" value="PDC1_DGC_like"/>
    <property type="match status" value="1"/>
</dbReference>
<gene>
    <name evidence="10" type="ORF">F1193_08080</name>
</gene>
<dbReference type="NCBIfam" id="TIGR00254">
    <property type="entry name" value="GGDEF"/>
    <property type="match status" value="1"/>
</dbReference>
<dbReference type="CDD" id="cd01949">
    <property type="entry name" value="GGDEF"/>
    <property type="match status" value="1"/>
</dbReference>
<dbReference type="EMBL" id="VWPL01000011">
    <property type="protein sequence ID" value="KAA5601878.1"/>
    <property type="molecule type" value="Genomic_DNA"/>
</dbReference>
<proteinExistence type="predicted"/>
<protein>
    <submittedName>
        <fullName evidence="10">EAL domain-containing protein</fullName>
    </submittedName>
</protein>
<keyword evidence="5 6" id="KW-0472">Membrane</keyword>
<dbReference type="CDD" id="cd12915">
    <property type="entry name" value="PDC2_DGC_like"/>
    <property type="match status" value="1"/>
</dbReference>
<dbReference type="Proteomes" id="UP000323886">
    <property type="component" value="Unassembled WGS sequence"/>
</dbReference>
<dbReference type="AlphaFoldDB" id="A0A5M6I250"/>
<dbReference type="InterPro" id="IPR035965">
    <property type="entry name" value="PAS-like_dom_sf"/>
</dbReference>
<dbReference type="InterPro" id="IPR001633">
    <property type="entry name" value="EAL_dom"/>
</dbReference>
<dbReference type="PANTHER" id="PTHR44757:SF2">
    <property type="entry name" value="BIOFILM ARCHITECTURE MAINTENANCE PROTEIN MBAA"/>
    <property type="match status" value="1"/>
</dbReference>
<dbReference type="InterPro" id="IPR043128">
    <property type="entry name" value="Rev_trsase/Diguanyl_cyclase"/>
</dbReference>
<feature type="transmembrane region" description="Helical" evidence="6">
    <location>
        <begin position="31"/>
        <end position="52"/>
    </location>
</feature>
<feature type="domain" description="EAL" evidence="8">
    <location>
        <begin position="653"/>
        <end position="903"/>
    </location>
</feature>
<comment type="caution">
    <text evidence="10">The sequence shown here is derived from an EMBL/GenBank/DDBJ whole genome shotgun (WGS) entry which is preliminary data.</text>
</comment>
<dbReference type="SUPFAM" id="SSF55785">
    <property type="entry name" value="PYP-like sensor domain (PAS domain)"/>
    <property type="match status" value="1"/>
</dbReference>
<evidence type="ECO:0000256" key="1">
    <source>
        <dbReference type="ARBA" id="ARBA00004651"/>
    </source>
</evidence>
<feature type="transmembrane region" description="Helical" evidence="6">
    <location>
        <begin position="313"/>
        <end position="335"/>
    </location>
</feature>
<feature type="domain" description="PAS" evidence="7">
    <location>
        <begin position="358"/>
        <end position="399"/>
    </location>
</feature>
<dbReference type="PROSITE" id="PS50887">
    <property type="entry name" value="GGDEF"/>
    <property type="match status" value="1"/>
</dbReference>
<keyword evidence="4 6" id="KW-1133">Transmembrane helix</keyword>
<accession>A0A5M6I250</accession>
<dbReference type="SUPFAM" id="SSF141868">
    <property type="entry name" value="EAL domain-like"/>
    <property type="match status" value="1"/>
</dbReference>
<keyword evidence="3 6" id="KW-0812">Transmembrane</keyword>
<dbReference type="Gene3D" id="3.30.450.20">
    <property type="entry name" value="PAS domain"/>
    <property type="match status" value="3"/>
</dbReference>
<evidence type="ECO:0000256" key="3">
    <source>
        <dbReference type="ARBA" id="ARBA00022692"/>
    </source>
</evidence>
<dbReference type="SMART" id="SM00267">
    <property type="entry name" value="GGDEF"/>
    <property type="match status" value="1"/>
</dbReference>
<dbReference type="GO" id="GO:0005886">
    <property type="term" value="C:plasma membrane"/>
    <property type="evidence" value="ECO:0007669"/>
    <property type="project" value="UniProtKB-SubCell"/>
</dbReference>
<dbReference type="PANTHER" id="PTHR44757">
    <property type="entry name" value="DIGUANYLATE CYCLASE DGCP"/>
    <property type="match status" value="1"/>
</dbReference>
<reference evidence="10 11" key="1">
    <citation type="submission" date="2019-09" db="EMBL/GenBank/DDBJ databases">
        <title>Draft Whole-Genome sequence of Blastochloris sulfoviridis DSM 729.</title>
        <authorList>
            <person name="Meyer T.E."/>
            <person name="Kyndt J.A."/>
        </authorList>
    </citation>
    <scope>NUCLEOTIDE SEQUENCE [LARGE SCALE GENOMIC DNA]</scope>
    <source>
        <strain evidence="10 11">DSM 729</strain>
    </source>
</reference>
<dbReference type="InterPro" id="IPR000014">
    <property type="entry name" value="PAS"/>
</dbReference>
<dbReference type="CDD" id="cd01948">
    <property type="entry name" value="EAL"/>
    <property type="match status" value="1"/>
</dbReference>
<dbReference type="SMART" id="SM00052">
    <property type="entry name" value="EAL"/>
    <property type="match status" value="1"/>
</dbReference>
<sequence length="910" mass="100011">MDAGGRQDVARLRPGEGDVTLSVLNRFSVRSILSVAAAFLLACFVGVGMATWQFRADDIEDSTIQVRNLAIVLSGQLERSIEAIDITLLDLMEFIALAGVRDQRGLADLVTGDRFQNLLRERVERLPQAYGASVYGADGRNLVTTFPDIKWVIDVSDRDYFRELKSDAARGLYISQPLTNRMTGVSNIAFARRITDAAGAFAGVVLITVTVDYFETIYAPIKSLSDMRLTLVRRDGTVMLRYPDLANATTGAMIPASSPWYVLVAKGGGEFRSPGYFDGVARWFSVRPLQTYPLVLNVGVSEREMLARWYRRAVAIAVGAALLLSAATVLLSAVLGQFQRLRRSERKLRDKSRALAVSNIRFDSALNNISQGLCMFDVDERIVVSNARFAEIYGLSPDEAAPGTSLVAIFDSRIRNGTHAGEPPRNYFSDLAASPSEVQLLPDGRAIHIRCQRMADGGWMTTHEDITDRHRSETQIAYMARHDLLTGLFNRAAFSEKIEEAAARQRRFGETFTVLLLDLDRFKQVNDTLGHLAGDLLLKQTAERLKAALRETDVLARFGGDEFAIIQIGADNQLEAATAFSDRLLACLAAPYDLGGQEVTVSVSIGIALAPEHGVEADKLIRNADLAMYRVKGEGRNGYSVYDDGLMEVADARQRLDSELRHAIANGEFELHYQAIVDAHTRRVCGAEALVRWRHPRRGLVPPLEFIPFAEESDLIDQIGQWVLRRACIEAAAWPDDTVVAVNLSPAQFRRANPVAMIRQALADSGLPARRLEIEITENVFLTGAEDNIAIVRQMKELGVSISLDDFGTGYSSLSYLTTFPFDTVKIDRSFTMNMTKRADCAAVIASVITLTRCLGVATIAEGVENHAQLELLRGAGVDFCQGYLFGRPAPAADLDFSRPAVMKQAGAAA</sequence>
<dbReference type="InterPro" id="IPR033479">
    <property type="entry name" value="dCache_1"/>
</dbReference>
<evidence type="ECO:0000313" key="10">
    <source>
        <dbReference type="EMBL" id="KAA5601878.1"/>
    </source>
</evidence>
<evidence type="ECO:0000313" key="11">
    <source>
        <dbReference type="Proteomes" id="UP000323886"/>
    </source>
</evidence>
<dbReference type="PROSITE" id="PS50112">
    <property type="entry name" value="PAS"/>
    <property type="match status" value="1"/>
</dbReference>
<dbReference type="PROSITE" id="PS50883">
    <property type="entry name" value="EAL"/>
    <property type="match status" value="1"/>
</dbReference>
<dbReference type="Pfam" id="PF12860">
    <property type="entry name" value="PAS_7"/>
    <property type="match status" value="1"/>
</dbReference>
<evidence type="ECO:0000259" key="9">
    <source>
        <dbReference type="PROSITE" id="PS50887"/>
    </source>
</evidence>
<evidence type="ECO:0000256" key="2">
    <source>
        <dbReference type="ARBA" id="ARBA00022475"/>
    </source>
</evidence>
<feature type="domain" description="GGDEF" evidence="9">
    <location>
        <begin position="510"/>
        <end position="644"/>
    </location>
</feature>
<dbReference type="SUPFAM" id="SSF55073">
    <property type="entry name" value="Nucleotide cyclase"/>
    <property type="match status" value="1"/>
</dbReference>
<dbReference type="Pfam" id="PF00990">
    <property type="entry name" value="GGDEF"/>
    <property type="match status" value="1"/>
</dbReference>
<evidence type="ECO:0000256" key="4">
    <source>
        <dbReference type="ARBA" id="ARBA00022989"/>
    </source>
</evidence>
<evidence type="ECO:0000259" key="7">
    <source>
        <dbReference type="PROSITE" id="PS50112"/>
    </source>
</evidence>
<dbReference type="InterPro" id="IPR052155">
    <property type="entry name" value="Biofilm_reg_signaling"/>
</dbReference>
<evidence type="ECO:0000256" key="5">
    <source>
        <dbReference type="ARBA" id="ARBA00023136"/>
    </source>
</evidence>
<dbReference type="Gene3D" id="3.30.70.270">
    <property type="match status" value="1"/>
</dbReference>
<dbReference type="OrthoDB" id="9814202at2"/>
<dbReference type="Pfam" id="PF00563">
    <property type="entry name" value="EAL"/>
    <property type="match status" value="1"/>
</dbReference>
<dbReference type="FunFam" id="3.30.70.270:FF:000001">
    <property type="entry name" value="Diguanylate cyclase domain protein"/>
    <property type="match status" value="1"/>
</dbReference>
<dbReference type="InterPro" id="IPR035919">
    <property type="entry name" value="EAL_sf"/>
</dbReference>
<keyword evidence="11" id="KW-1185">Reference proteome</keyword>
<name>A0A5M6I250_9HYPH</name>
<evidence type="ECO:0000259" key="8">
    <source>
        <dbReference type="PROSITE" id="PS50883"/>
    </source>
</evidence>
<evidence type="ECO:0000256" key="6">
    <source>
        <dbReference type="SAM" id="Phobius"/>
    </source>
</evidence>